<dbReference type="AlphaFoldDB" id="A0A1I3CPI6"/>
<reference evidence="1 2" key="1">
    <citation type="submission" date="2016-10" db="EMBL/GenBank/DDBJ databases">
        <authorList>
            <person name="de Groot N.N."/>
        </authorList>
    </citation>
    <scope>NUCLEOTIDE SEQUENCE [LARGE SCALE GENOMIC DNA]</scope>
    <source>
        <strain evidence="1 2">CGMCC 1.6848</strain>
    </source>
</reference>
<dbReference type="EMBL" id="FOPY01000009">
    <property type="protein sequence ID" value="SFH76298.1"/>
    <property type="molecule type" value="Genomic_DNA"/>
</dbReference>
<evidence type="ECO:0000313" key="2">
    <source>
        <dbReference type="Proteomes" id="UP000199040"/>
    </source>
</evidence>
<protein>
    <recommendedName>
        <fullName evidence="3">DUF3080 family protein</fullName>
    </recommendedName>
</protein>
<name>A0A1I3CPI6_9GAMM</name>
<keyword evidence="2" id="KW-1185">Reference proteome</keyword>
<dbReference type="Pfam" id="PF11279">
    <property type="entry name" value="DUF3080"/>
    <property type="match status" value="1"/>
</dbReference>
<dbReference type="InterPro" id="IPR021431">
    <property type="entry name" value="DUF3080"/>
</dbReference>
<dbReference type="Proteomes" id="UP000199040">
    <property type="component" value="Unassembled WGS sequence"/>
</dbReference>
<evidence type="ECO:0000313" key="1">
    <source>
        <dbReference type="EMBL" id="SFH76298.1"/>
    </source>
</evidence>
<dbReference type="STRING" id="442341.SAMN04487959_1097"/>
<proteinExistence type="predicted"/>
<gene>
    <name evidence="1" type="ORF">SAMN04487959_1097</name>
</gene>
<accession>A0A1I3CPI6</accession>
<evidence type="ECO:0008006" key="3">
    <source>
        <dbReference type="Google" id="ProtNLM"/>
    </source>
</evidence>
<organism evidence="1 2">
    <name type="scientific">Modicisalibacter xianhensis</name>
    <dbReference type="NCBI Taxonomy" id="442341"/>
    <lineage>
        <taxon>Bacteria</taxon>
        <taxon>Pseudomonadati</taxon>
        <taxon>Pseudomonadota</taxon>
        <taxon>Gammaproteobacteria</taxon>
        <taxon>Oceanospirillales</taxon>
        <taxon>Halomonadaceae</taxon>
        <taxon>Modicisalibacter</taxon>
    </lineage>
</organism>
<sequence length="378" mass="42982">MAYQQDIRSGGKANTIKLIRCALWRWLIAMSLPLLLSACDSHEGADAMFIDYQQRVSNVLDIDAPTPQPPPNIPPFPEREERIFAIAETRLGMLDVYALRECRIISLVAERNSQLGKVAAASQHWLYELELWRRLQRCWNGPAAESLDSEDRDRLQRLLQGKTEQLPRVSWNALFGSSEWVGSFSRASRPLSPSEKASLGDDLAALSYLRHMVLNQYNPAWQPTSSDLEAHLQTLQQQPLTARLLRSLLLATQRLDELSQTLEARLADRPVCYKGHPNPRAENLYNVFLTYFIGDVQAYLAELDRQSRAWLEAIDSLLSAYNVSQPSVNAYRDAWLSLESPASPWQQFHASTQRHVTLWQQIWRSCGMMPGEKDPPGA</sequence>